<feature type="compositionally biased region" description="Low complexity" evidence="1">
    <location>
        <begin position="96"/>
        <end position="107"/>
    </location>
</feature>
<feature type="compositionally biased region" description="Polar residues" evidence="1">
    <location>
        <begin position="37"/>
        <end position="47"/>
    </location>
</feature>
<dbReference type="PANTHER" id="PTHR47701:SF2">
    <property type="entry name" value="PROTEIN MODIFIER OF SNC1 11"/>
    <property type="match status" value="1"/>
</dbReference>
<dbReference type="AlphaFoldDB" id="A0A061EZN3"/>
<dbReference type="OMA" id="GNMESKA"/>
<feature type="compositionally biased region" description="Low complexity" evidence="1">
    <location>
        <begin position="118"/>
        <end position="133"/>
    </location>
</feature>
<name>A0A061EZN3_THECC</name>
<dbReference type="EMBL" id="CM001883">
    <property type="protein sequence ID" value="EOY07679.1"/>
    <property type="molecule type" value="Genomic_DNA"/>
</dbReference>
<dbReference type="Gramene" id="EOY07679">
    <property type="protein sequence ID" value="EOY07679"/>
    <property type="gene ID" value="TCM_022057"/>
</dbReference>
<organism evidence="3 4">
    <name type="scientific">Theobroma cacao</name>
    <name type="common">Cacao</name>
    <name type="synonym">Cocoa</name>
    <dbReference type="NCBI Taxonomy" id="3641"/>
    <lineage>
        <taxon>Eukaryota</taxon>
        <taxon>Viridiplantae</taxon>
        <taxon>Streptophyta</taxon>
        <taxon>Embryophyta</taxon>
        <taxon>Tracheophyta</taxon>
        <taxon>Spermatophyta</taxon>
        <taxon>Magnoliopsida</taxon>
        <taxon>eudicotyledons</taxon>
        <taxon>Gunneridae</taxon>
        <taxon>Pentapetalae</taxon>
        <taxon>rosids</taxon>
        <taxon>malvids</taxon>
        <taxon>Malvales</taxon>
        <taxon>Malvaceae</taxon>
        <taxon>Byttnerioideae</taxon>
        <taxon>Theobroma</taxon>
    </lineage>
</organism>
<sequence>KIQQVLPDPNYLREKEKKKRDCPSSPHALRHRLYISRNPNCRHTTPMATTTEKPVATATTTTTTAPAPVAAANSSAEPNPKKTVDSPPPSTGKSDPPSAVAPAAAEVSLKESEGSKITGTTVSSVAGDSGGSVNDIQKKIRRAERFGVPVQLSEQEKRNSRAERFGTAPSSNGSEAAKQSEELKRKARAERFGLAVPSAATTDEEAKKKARLARFAPYSKTDSVEEEKRKARAIRFSNPPSGSLPQVNGKGNLDPEAPIAGKAGGGP</sequence>
<dbReference type="Pfam" id="PF18592">
    <property type="entry name" value="Tho1_MOS11_C"/>
    <property type="match status" value="1"/>
</dbReference>
<dbReference type="InterPro" id="IPR040746">
    <property type="entry name" value="THO1_MOS11_C"/>
</dbReference>
<evidence type="ECO:0000313" key="4">
    <source>
        <dbReference type="Proteomes" id="UP000026915"/>
    </source>
</evidence>
<gene>
    <name evidence="3" type="ORF">TCM_022057</name>
</gene>
<dbReference type="GO" id="GO:0005634">
    <property type="term" value="C:nucleus"/>
    <property type="evidence" value="ECO:0000318"/>
    <property type="project" value="GO_Central"/>
</dbReference>
<proteinExistence type="predicted"/>
<feature type="domain" description="THO1-MOS11 C-terminal" evidence="2">
    <location>
        <begin position="133"/>
        <end position="166"/>
    </location>
</feature>
<dbReference type="Proteomes" id="UP000026915">
    <property type="component" value="Chromosome 5"/>
</dbReference>
<accession>A0A061EZN3</accession>
<feature type="compositionally biased region" description="Low complexity" evidence="1">
    <location>
        <begin position="48"/>
        <end position="78"/>
    </location>
</feature>
<evidence type="ECO:0000256" key="1">
    <source>
        <dbReference type="SAM" id="MobiDB-lite"/>
    </source>
</evidence>
<evidence type="ECO:0000259" key="2">
    <source>
        <dbReference type="Pfam" id="PF18592"/>
    </source>
</evidence>
<feature type="compositionally biased region" description="Basic and acidic residues" evidence="1">
    <location>
        <begin position="154"/>
        <end position="164"/>
    </location>
</feature>
<feature type="non-terminal residue" evidence="3">
    <location>
        <position position="1"/>
    </location>
</feature>
<dbReference type="InterPro" id="IPR044209">
    <property type="entry name" value="MOS11"/>
</dbReference>
<protein>
    <submittedName>
        <fullName evidence="3">Uncharacterized protein isoform 2</fullName>
    </submittedName>
</protein>
<feature type="region of interest" description="Disordered" evidence="1">
    <location>
        <begin position="1"/>
        <end position="133"/>
    </location>
</feature>
<feature type="region of interest" description="Disordered" evidence="1">
    <location>
        <begin position="147"/>
        <end position="267"/>
    </location>
</feature>
<keyword evidence="4" id="KW-1185">Reference proteome</keyword>
<dbReference type="GO" id="GO:0016973">
    <property type="term" value="P:poly(A)+ mRNA export from nucleus"/>
    <property type="evidence" value="ECO:0000318"/>
    <property type="project" value="GO_Central"/>
</dbReference>
<reference evidence="3 4" key="1">
    <citation type="journal article" date="2013" name="Genome Biol.">
        <title>The genome sequence of the most widely cultivated cacao type and its use to identify candidate genes regulating pod color.</title>
        <authorList>
            <person name="Motamayor J.C."/>
            <person name="Mockaitis K."/>
            <person name="Schmutz J."/>
            <person name="Haiminen N."/>
            <person name="Iii D.L."/>
            <person name="Cornejo O."/>
            <person name="Findley S.D."/>
            <person name="Zheng P."/>
            <person name="Utro F."/>
            <person name="Royaert S."/>
            <person name="Saski C."/>
            <person name="Jenkins J."/>
            <person name="Podicheti R."/>
            <person name="Zhao M."/>
            <person name="Scheffler B.E."/>
            <person name="Stack J.C."/>
            <person name="Feltus F.A."/>
            <person name="Mustiga G.M."/>
            <person name="Amores F."/>
            <person name="Phillips W."/>
            <person name="Marelli J.P."/>
            <person name="May G.D."/>
            <person name="Shapiro H."/>
            <person name="Ma J."/>
            <person name="Bustamante C.D."/>
            <person name="Schnell R.J."/>
            <person name="Main D."/>
            <person name="Gilbert D."/>
            <person name="Parida L."/>
            <person name="Kuhn D.N."/>
        </authorList>
    </citation>
    <scope>NUCLEOTIDE SEQUENCE [LARGE SCALE GENOMIC DNA]</scope>
    <source>
        <strain evidence="4">cv. Matina 1-6</strain>
    </source>
</reference>
<dbReference type="eggNOG" id="ENOG502S2BB">
    <property type="taxonomic scope" value="Eukaryota"/>
</dbReference>
<feature type="compositionally biased region" description="Basic and acidic residues" evidence="1">
    <location>
        <begin position="11"/>
        <end position="22"/>
    </location>
</feature>
<evidence type="ECO:0000313" key="3">
    <source>
        <dbReference type="EMBL" id="EOY07679.1"/>
    </source>
</evidence>
<dbReference type="PANTHER" id="PTHR47701">
    <property type="entry name" value="PROTEIN MODIFIER OF SNC1 11"/>
    <property type="match status" value="1"/>
</dbReference>